<dbReference type="RefSeq" id="WP_330974779.1">
    <property type="nucleotide sequence ID" value="NZ_JAZGLY010000004.1"/>
</dbReference>
<dbReference type="Gene3D" id="3.40.710.10">
    <property type="entry name" value="DD-peptidase/beta-lactamase superfamily"/>
    <property type="match status" value="1"/>
</dbReference>
<name>A0ABU7RHH6_9BACT</name>
<sequence>MKKNADSPVQMLYPMEMHPYLLLLFYFVFLMTMNTNAQVKNDKWLEDLLRNQASPLLQSVLDRPEEYRYQVIYTRIDRDANNQPHFTNYYLNVDNERYFYPASMVKLPTALVALEKINSLKQKGIDKYTAMLTDSSYSGQTAVIEDSTSPTGLPFIDHYIKKIFVVSDNDAYNRLYEFCGQQYLNETLWAKGYKDMRITRRFVKMTFEENKHTNQIRFVKDGHTIYTQPPATSKAQFDFSKKILMGHAHWDADDNIINEPYDFTMHNKATLEDLLLMMRSILFPQSVAPQRRFALTEDDYQKLYQYMSEKPSESRYPQYDTSAFFDSYTKFFFFRDGERKIPDYIRSFNKTGWSHGFLTDVCYIVDFKNNVEFMLSGNIYVNSDGVLNDNKYEYKEIGYPFFREVGEKIYQYELQRKRSHRPNLEQWKLKYD</sequence>
<dbReference type="SUPFAM" id="SSF56601">
    <property type="entry name" value="beta-lactamase/transpeptidase-like"/>
    <property type="match status" value="1"/>
</dbReference>
<dbReference type="InterPro" id="IPR045155">
    <property type="entry name" value="Beta-lactam_cat"/>
</dbReference>
<dbReference type="EMBL" id="JAZGLY010000004">
    <property type="protein sequence ID" value="MEE6187371.1"/>
    <property type="molecule type" value="Genomic_DNA"/>
</dbReference>
<dbReference type="GO" id="GO:0016787">
    <property type="term" value="F:hydrolase activity"/>
    <property type="evidence" value="ECO:0007669"/>
    <property type="project" value="UniProtKB-KW"/>
</dbReference>
<feature type="domain" description="Beta-lactamase class A catalytic" evidence="1">
    <location>
        <begin position="88"/>
        <end position="365"/>
    </location>
</feature>
<organism evidence="2 3">
    <name type="scientific">Niabella digestorum</name>
    <dbReference type="NCBI Taxonomy" id="3117701"/>
    <lineage>
        <taxon>Bacteria</taxon>
        <taxon>Pseudomonadati</taxon>
        <taxon>Bacteroidota</taxon>
        <taxon>Chitinophagia</taxon>
        <taxon>Chitinophagales</taxon>
        <taxon>Chitinophagaceae</taxon>
        <taxon>Niabella</taxon>
    </lineage>
</organism>
<evidence type="ECO:0000259" key="1">
    <source>
        <dbReference type="Pfam" id="PF13354"/>
    </source>
</evidence>
<keyword evidence="2" id="KW-0378">Hydrolase</keyword>
<proteinExistence type="predicted"/>
<dbReference type="Proteomes" id="UP001357452">
    <property type="component" value="Unassembled WGS sequence"/>
</dbReference>
<evidence type="ECO:0000313" key="3">
    <source>
        <dbReference type="Proteomes" id="UP001357452"/>
    </source>
</evidence>
<dbReference type="Pfam" id="PF13354">
    <property type="entry name" value="Beta-lactamase2"/>
    <property type="match status" value="1"/>
</dbReference>
<gene>
    <name evidence="2" type="ORF">V2H41_08805</name>
</gene>
<keyword evidence="3" id="KW-1185">Reference proteome</keyword>
<comment type="caution">
    <text evidence="2">The sequence shown here is derived from an EMBL/GenBank/DDBJ whole genome shotgun (WGS) entry which is preliminary data.</text>
</comment>
<evidence type="ECO:0000313" key="2">
    <source>
        <dbReference type="EMBL" id="MEE6187371.1"/>
    </source>
</evidence>
<reference evidence="2 3" key="1">
    <citation type="submission" date="2024-01" db="EMBL/GenBank/DDBJ databases">
        <title>Niabella digestum sp. nov., isolated from waste digestion system.</title>
        <authorList>
            <person name="Zhang L."/>
        </authorList>
    </citation>
    <scope>NUCLEOTIDE SEQUENCE [LARGE SCALE GENOMIC DNA]</scope>
    <source>
        <strain evidence="2 3">A18</strain>
    </source>
</reference>
<dbReference type="InterPro" id="IPR012338">
    <property type="entry name" value="Beta-lactam/transpept-like"/>
</dbReference>
<protein>
    <submittedName>
        <fullName evidence="2">Serine hydrolase</fullName>
    </submittedName>
</protein>
<accession>A0ABU7RHH6</accession>